<protein>
    <submittedName>
        <fullName evidence="3">FHA domain-containing protein</fullName>
    </submittedName>
</protein>
<dbReference type="SUPFAM" id="SSF49879">
    <property type="entry name" value="SMAD/FHA domain"/>
    <property type="match status" value="1"/>
</dbReference>
<keyword evidence="1" id="KW-0812">Transmembrane</keyword>
<reference evidence="3 4" key="1">
    <citation type="submission" date="2023-09" db="EMBL/GenBank/DDBJ databases">
        <authorList>
            <person name="Qi X."/>
        </authorList>
    </citation>
    <scope>NUCLEOTIDE SEQUENCE [LARGE SCALE GENOMIC DNA]</scope>
    <source>
        <strain evidence="3 4">S1-1</strain>
    </source>
</reference>
<keyword evidence="1" id="KW-0472">Membrane</keyword>
<dbReference type="InterPro" id="IPR008984">
    <property type="entry name" value="SMAD_FHA_dom_sf"/>
</dbReference>
<dbReference type="RefSeq" id="WP_348394808.1">
    <property type="nucleotide sequence ID" value="NZ_CP136600.1"/>
</dbReference>
<keyword evidence="1" id="KW-1133">Transmembrane helix</keyword>
<accession>A0ABZ0GJF0</accession>
<keyword evidence="4" id="KW-1185">Reference proteome</keyword>
<feature type="transmembrane region" description="Helical" evidence="1">
    <location>
        <begin position="217"/>
        <end position="239"/>
    </location>
</feature>
<dbReference type="Pfam" id="PF00498">
    <property type="entry name" value="FHA"/>
    <property type="match status" value="1"/>
</dbReference>
<dbReference type="Gene3D" id="2.60.200.20">
    <property type="match status" value="1"/>
</dbReference>
<proteinExistence type="predicted"/>
<feature type="domain" description="FHA" evidence="2">
    <location>
        <begin position="25"/>
        <end position="74"/>
    </location>
</feature>
<dbReference type="InterPro" id="IPR000253">
    <property type="entry name" value="FHA_dom"/>
</dbReference>
<feature type="transmembrane region" description="Helical" evidence="1">
    <location>
        <begin position="189"/>
        <end position="211"/>
    </location>
</feature>
<evidence type="ECO:0000313" key="4">
    <source>
        <dbReference type="Proteomes" id="UP001301442"/>
    </source>
</evidence>
<feature type="transmembrane region" description="Helical" evidence="1">
    <location>
        <begin position="122"/>
        <end position="142"/>
    </location>
</feature>
<evidence type="ECO:0000256" key="1">
    <source>
        <dbReference type="SAM" id="Phobius"/>
    </source>
</evidence>
<evidence type="ECO:0000313" key="3">
    <source>
        <dbReference type="EMBL" id="WOH35994.1"/>
    </source>
</evidence>
<sequence length="322" mass="36387">MELIIEEISRGKKLIGRHKFSTANVNIGRAYNNDIILSDPHVCPEHLSLKCEEGVWYIKDLESLNGSVFANKQPLTQWHALASGDIIRLGKTQLRFCLPDHPVGQSIAFSELENAVEYLGRWSMIIAMVALFGLINFALLYLNDPNKEIIYSQLFIGVISVTLGYALWPLLCSLMAFLNKHEPRVGSQLGVSFVIINLFWIVDFIEALLSFNISSQWAWQWLLVLISIALTFSLFWFNFYIAFQQTAKRRIRIAAGLTILIYGGLYLNELSDKPEFNPYPVYNSTVLIPVLSIAPASSSDEFIKQSDDLFSAADKQIEKSKG</sequence>
<name>A0ABZ0GJF0_9GAMM</name>
<dbReference type="CDD" id="cd00060">
    <property type="entry name" value="FHA"/>
    <property type="match status" value="1"/>
</dbReference>
<dbReference type="Proteomes" id="UP001301442">
    <property type="component" value="Chromosome"/>
</dbReference>
<evidence type="ECO:0000259" key="2">
    <source>
        <dbReference type="PROSITE" id="PS50006"/>
    </source>
</evidence>
<dbReference type="EMBL" id="CP136600">
    <property type="protein sequence ID" value="WOH35994.1"/>
    <property type="molecule type" value="Genomic_DNA"/>
</dbReference>
<organism evidence="3 4">
    <name type="scientific">Thalassotalea fonticola</name>
    <dbReference type="NCBI Taxonomy" id="3065649"/>
    <lineage>
        <taxon>Bacteria</taxon>
        <taxon>Pseudomonadati</taxon>
        <taxon>Pseudomonadota</taxon>
        <taxon>Gammaproteobacteria</taxon>
        <taxon>Alteromonadales</taxon>
        <taxon>Colwelliaceae</taxon>
        <taxon>Thalassotalea</taxon>
    </lineage>
</organism>
<gene>
    <name evidence="3" type="ORF">RI844_11490</name>
</gene>
<feature type="transmembrane region" description="Helical" evidence="1">
    <location>
        <begin position="154"/>
        <end position="177"/>
    </location>
</feature>
<dbReference type="PROSITE" id="PS50006">
    <property type="entry name" value="FHA_DOMAIN"/>
    <property type="match status" value="1"/>
</dbReference>